<keyword evidence="1" id="KW-0540">Nuclease</keyword>
<keyword evidence="2 15" id="KW-0547">Nucleotide-binding</keyword>
<evidence type="ECO:0000256" key="7">
    <source>
        <dbReference type="ARBA" id="ARBA00022840"/>
    </source>
</evidence>
<dbReference type="Gene3D" id="3.40.50.300">
    <property type="entry name" value="P-loop containing nucleotide triphosphate hydrolases"/>
    <property type="match status" value="3"/>
</dbReference>
<feature type="domain" description="UvrD-like helicase ATP-binding" evidence="17">
    <location>
        <begin position="6"/>
        <end position="479"/>
    </location>
</feature>
<reference evidence="19 20" key="1">
    <citation type="submission" date="2024-01" db="EMBL/GenBank/DDBJ databases">
        <title>Mesobacterium rodlantinim sp. nov., isolated from shallow sea hydrothermal systems off Kueishantao Island.</title>
        <authorList>
            <person name="Su Z."/>
            <person name="Tang K."/>
        </authorList>
    </citation>
    <scope>NUCLEOTIDE SEQUENCE [LARGE SCALE GENOMIC DNA]</scope>
    <source>
        <strain evidence="19 20">TK19101</strain>
    </source>
</reference>
<dbReference type="Proteomes" id="UP001348149">
    <property type="component" value="Unassembled WGS sequence"/>
</dbReference>
<evidence type="ECO:0000256" key="2">
    <source>
        <dbReference type="ARBA" id="ARBA00022741"/>
    </source>
</evidence>
<proteinExistence type="predicted"/>
<evidence type="ECO:0000256" key="14">
    <source>
        <dbReference type="ARBA" id="ARBA00048988"/>
    </source>
</evidence>
<dbReference type="InterPro" id="IPR038726">
    <property type="entry name" value="PDDEXK_AddAB-type"/>
</dbReference>
<dbReference type="NCBIfam" id="TIGR02784">
    <property type="entry name" value="addA_alphas"/>
    <property type="match status" value="1"/>
</dbReference>
<comment type="catalytic activity">
    <reaction evidence="14">
        <text>ATP + H2O = ADP + phosphate + H(+)</text>
        <dbReference type="Rhea" id="RHEA:13065"/>
        <dbReference type="ChEBI" id="CHEBI:15377"/>
        <dbReference type="ChEBI" id="CHEBI:15378"/>
        <dbReference type="ChEBI" id="CHEBI:30616"/>
        <dbReference type="ChEBI" id="CHEBI:43474"/>
        <dbReference type="ChEBI" id="CHEBI:456216"/>
        <dbReference type="EC" id="5.6.2.4"/>
    </reaction>
</comment>
<evidence type="ECO:0000256" key="12">
    <source>
        <dbReference type="ARBA" id="ARBA00034808"/>
    </source>
</evidence>
<dbReference type="InterPro" id="IPR014017">
    <property type="entry name" value="DNA_helicase_UvrD-like_C"/>
</dbReference>
<dbReference type="InterPro" id="IPR014151">
    <property type="entry name" value="DNA_helicase_AddA"/>
</dbReference>
<sequence length="1137" mass="125105">MSLPQFDEATLRQVEAAEPGASTWLSANAGSGKTRVLTDRVARLLLRDVPPDHILCLTYTKAAATEMQNRLFKRLGEWAMLDDTHLGTALAGLGVVDSANPDFLRNARTLFARAIETPGGLRIQTIHSFCSALLRRFPLEAGVSPQFKEIEDRAAELLREEVLDRIAEGPDAGLVTALAGHSTDQTLDAVCAEITRNRDVLLSVRTEGDIRTAYGLSDRMDVPGLLDSVFLGGELEMFAEMIPVLRGSGSNDNKLADKLTTITAPDLGALQLLEDALLNGSTAKEPFTAKIGKLPTKALANGPLAHLTGRLDDLMRRVESARETRLALMAADRDIALHRFATVFLAAYEAEKQRRGWLDFDDLIALANRLLDNPAVAEWVLYRLDGGIDHILVDEAQDTSPTQWRVIERLAREFTSGEGARADVARTIFVVGDKKQSIYSFQGADAREFDRMRAEFAARLRGTNTPLNALSLEHSFRSAWPILRLVDLTFENRRDSGFPQDEKHIAFKERMPGRVDLWPLVEKTTEDKDGTWYDPVDHVSPQHHTVVLARRVAGFIKELIDTNHPLPIESGNSGTYQARPVRAGDILILVRRRSRLFTEIIRACKQAQLPIAGADRLKVMAELAVRDIGALLAFLATPEDDLSLATALRSPLFGLREGQLYDLAQGRGEKFLWVALRERAEDFPKVVQVLAELMRQTDFLRPYDLIERILTRHNGRRLLLGRLGEEAEDGIDALLQQALSYEQTEVPSLTGFLQWMQTDDLEIKRQADSAGDRIRVMTVHGAKGLEAPIVILPDCSQPSRDVRDSILTDDAGGFWKQKAESLPARQLARLQARKDADARERDRLLYVAMTRAEKWLVVAAIDDLGKQGDSWYEIVRSGMERAGALPHVVGFGDQGTGQGLRLQEGDWAALPMTRPQDDTDSAVAMPPWLREPAPDVPAAPETLSPSQLGGAKALAGAEGDESDAAKLRGTHVHLLLEVLANLPTDERATMADALLAREDVPADARPALVDEAVGVLDAPGLSICFAPDTLAEVAVSANLPGLGPCHGVIDRLIVGPDRVLAVDFKSNRTVPDTPETCPEGLLRQMGAYAAMLAQVYPDRRIETAFLWTRTAQMMFLPHDLVTQALERAKLDLPAPAT</sequence>
<evidence type="ECO:0000256" key="1">
    <source>
        <dbReference type="ARBA" id="ARBA00022722"/>
    </source>
</evidence>
<evidence type="ECO:0000259" key="17">
    <source>
        <dbReference type="PROSITE" id="PS51198"/>
    </source>
</evidence>
<evidence type="ECO:0000256" key="15">
    <source>
        <dbReference type="PROSITE-ProRule" id="PRU00560"/>
    </source>
</evidence>
<keyword evidence="4 15" id="KW-0378">Hydrolase</keyword>
<accession>A0ABU6HGW7</accession>
<dbReference type="InterPro" id="IPR014016">
    <property type="entry name" value="UvrD-like_ATP-bd"/>
</dbReference>
<keyword evidence="10" id="KW-0413">Isomerase</keyword>
<evidence type="ECO:0000256" key="13">
    <source>
        <dbReference type="ARBA" id="ARBA00034923"/>
    </source>
</evidence>
<evidence type="ECO:0000313" key="19">
    <source>
        <dbReference type="EMBL" id="MEC3861601.1"/>
    </source>
</evidence>
<evidence type="ECO:0000259" key="18">
    <source>
        <dbReference type="PROSITE" id="PS51217"/>
    </source>
</evidence>
<protein>
    <recommendedName>
        <fullName evidence="12">DNA 3'-5' helicase</fullName>
        <ecNumber evidence="12">5.6.2.4</ecNumber>
    </recommendedName>
    <alternativeName>
        <fullName evidence="13">DNA 3'-5' helicase II</fullName>
    </alternativeName>
</protein>
<feature type="binding site" evidence="15">
    <location>
        <begin position="27"/>
        <end position="34"/>
    </location>
    <ligand>
        <name>ATP</name>
        <dbReference type="ChEBI" id="CHEBI:30616"/>
    </ligand>
</feature>
<keyword evidence="7 15" id="KW-0067">ATP-binding</keyword>
<dbReference type="InterPro" id="IPR000212">
    <property type="entry name" value="DNA_helicase_UvrD/REP"/>
</dbReference>
<evidence type="ECO:0000256" key="9">
    <source>
        <dbReference type="ARBA" id="ARBA00023204"/>
    </source>
</evidence>
<evidence type="ECO:0000256" key="8">
    <source>
        <dbReference type="ARBA" id="ARBA00023125"/>
    </source>
</evidence>
<dbReference type="PROSITE" id="PS51198">
    <property type="entry name" value="UVRD_HELICASE_ATP_BIND"/>
    <property type="match status" value="1"/>
</dbReference>
<keyword evidence="6" id="KW-0269">Exonuclease</keyword>
<dbReference type="EC" id="5.6.2.4" evidence="12"/>
<evidence type="ECO:0000256" key="5">
    <source>
        <dbReference type="ARBA" id="ARBA00022806"/>
    </source>
</evidence>
<dbReference type="RefSeq" id="WP_326297323.1">
    <property type="nucleotide sequence ID" value="NZ_JAYLLH010000011.1"/>
</dbReference>
<dbReference type="PROSITE" id="PS51217">
    <property type="entry name" value="UVRD_HELICASE_CTER"/>
    <property type="match status" value="1"/>
</dbReference>
<evidence type="ECO:0000256" key="3">
    <source>
        <dbReference type="ARBA" id="ARBA00022763"/>
    </source>
</evidence>
<evidence type="ECO:0000256" key="16">
    <source>
        <dbReference type="SAM" id="MobiDB-lite"/>
    </source>
</evidence>
<dbReference type="InterPro" id="IPR011604">
    <property type="entry name" value="PDDEXK-like_dom_sf"/>
</dbReference>
<feature type="compositionally biased region" description="Low complexity" evidence="16">
    <location>
        <begin position="948"/>
        <end position="957"/>
    </location>
</feature>
<dbReference type="SUPFAM" id="SSF52540">
    <property type="entry name" value="P-loop containing nucleoside triphosphate hydrolases"/>
    <property type="match status" value="1"/>
</dbReference>
<name>A0ABU6HGW7_9RHOB</name>
<dbReference type="Pfam" id="PF00580">
    <property type="entry name" value="UvrD-helicase"/>
    <property type="match status" value="1"/>
</dbReference>
<dbReference type="PANTHER" id="PTHR11070">
    <property type="entry name" value="UVRD / RECB / PCRA DNA HELICASE FAMILY MEMBER"/>
    <property type="match status" value="1"/>
</dbReference>
<keyword evidence="20" id="KW-1185">Reference proteome</keyword>
<gene>
    <name evidence="19" type="primary">addA</name>
    <name evidence="19" type="ORF">VK792_09925</name>
</gene>
<evidence type="ECO:0000256" key="11">
    <source>
        <dbReference type="ARBA" id="ARBA00034617"/>
    </source>
</evidence>
<comment type="caution">
    <text evidence="19">The sequence shown here is derived from an EMBL/GenBank/DDBJ whole genome shotgun (WGS) entry which is preliminary data.</text>
</comment>
<dbReference type="EMBL" id="JAYLLH010000011">
    <property type="protein sequence ID" value="MEC3861601.1"/>
    <property type="molecule type" value="Genomic_DNA"/>
</dbReference>
<dbReference type="Gene3D" id="3.90.320.10">
    <property type="match status" value="1"/>
</dbReference>
<evidence type="ECO:0000313" key="20">
    <source>
        <dbReference type="Proteomes" id="UP001348149"/>
    </source>
</evidence>
<dbReference type="Pfam" id="PF13361">
    <property type="entry name" value="UvrD_C"/>
    <property type="match status" value="1"/>
</dbReference>
<dbReference type="Gene3D" id="3.30.160.800">
    <property type="match status" value="1"/>
</dbReference>
<keyword evidence="3" id="KW-0227">DNA damage</keyword>
<keyword evidence="9" id="KW-0234">DNA repair</keyword>
<dbReference type="PANTHER" id="PTHR11070:SF2">
    <property type="entry name" value="ATP-DEPENDENT DNA HELICASE SRS2"/>
    <property type="match status" value="1"/>
</dbReference>
<feature type="region of interest" description="Disordered" evidence="16">
    <location>
        <begin position="930"/>
        <end position="962"/>
    </location>
</feature>
<keyword evidence="8" id="KW-0238">DNA-binding</keyword>
<dbReference type="Gene3D" id="1.10.486.10">
    <property type="entry name" value="PCRA, domain 4"/>
    <property type="match status" value="1"/>
</dbReference>
<evidence type="ECO:0000256" key="6">
    <source>
        <dbReference type="ARBA" id="ARBA00022839"/>
    </source>
</evidence>
<evidence type="ECO:0000256" key="4">
    <source>
        <dbReference type="ARBA" id="ARBA00022801"/>
    </source>
</evidence>
<evidence type="ECO:0000256" key="10">
    <source>
        <dbReference type="ARBA" id="ARBA00023235"/>
    </source>
</evidence>
<keyword evidence="5 15" id="KW-0347">Helicase</keyword>
<feature type="domain" description="UvrD-like helicase C-terminal" evidence="18">
    <location>
        <begin position="498"/>
        <end position="784"/>
    </location>
</feature>
<dbReference type="GO" id="GO:0004386">
    <property type="term" value="F:helicase activity"/>
    <property type="evidence" value="ECO:0007669"/>
    <property type="project" value="UniProtKB-KW"/>
</dbReference>
<dbReference type="Pfam" id="PF12705">
    <property type="entry name" value="PDDEXK_1"/>
    <property type="match status" value="1"/>
</dbReference>
<comment type="catalytic activity">
    <reaction evidence="11">
        <text>Couples ATP hydrolysis with the unwinding of duplex DNA by translocating in the 3'-5' direction.</text>
        <dbReference type="EC" id="5.6.2.4"/>
    </reaction>
</comment>
<dbReference type="InterPro" id="IPR027417">
    <property type="entry name" value="P-loop_NTPase"/>
</dbReference>
<organism evidence="19 20">
    <name type="scientific">Mesobacterium hydrothermale</name>
    <dbReference type="NCBI Taxonomy" id="3111907"/>
    <lineage>
        <taxon>Bacteria</taxon>
        <taxon>Pseudomonadati</taxon>
        <taxon>Pseudomonadota</taxon>
        <taxon>Alphaproteobacteria</taxon>
        <taxon>Rhodobacterales</taxon>
        <taxon>Roseobacteraceae</taxon>
        <taxon>Mesobacterium</taxon>
    </lineage>
</organism>